<dbReference type="Gene3D" id="1.10.630.10">
    <property type="entry name" value="Cytochrome P450"/>
    <property type="match status" value="1"/>
</dbReference>
<feature type="binding site" description="axial binding residue" evidence="9">
    <location>
        <position position="473"/>
    </location>
    <ligand>
        <name>heme</name>
        <dbReference type="ChEBI" id="CHEBI:30413"/>
    </ligand>
    <ligandPart>
        <name>Fe</name>
        <dbReference type="ChEBI" id="CHEBI:18248"/>
    </ligandPart>
</feature>
<evidence type="ECO:0000256" key="7">
    <source>
        <dbReference type="ARBA" id="ARBA00023033"/>
    </source>
</evidence>
<dbReference type="PANTHER" id="PTHR24302">
    <property type="entry name" value="CYTOCHROME P450 FAMILY 3"/>
    <property type="match status" value="1"/>
</dbReference>
<evidence type="ECO:0000256" key="10">
    <source>
        <dbReference type="RuleBase" id="RU000461"/>
    </source>
</evidence>
<dbReference type="InterPro" id="IPR002401">
    <property type="entry name" value="Cyt_P450_E_grp-I"/>
</dbReference>
<dbReference type="GO" id="GO:0020037">
    <property type="term" value="F:heme binding"/>
    <property type="evidence" value="ECO:0007669"/>
    <property type="project" value="InterPro"/>
</dbReference>
<evidence type="ECO:0000256" key="5">
    <source>
        <dbReference type="ARBA" id="ARBA00023002"/>
    </source>
</evidence>
<keyword evidence="6 9" id="KW-0408">Iron</keyword>
<name>A0A9U8E8B4_BIOGL</name>
<keyword evidence="12" id="KW-1133">Transmembrane helix</keyword>
<dbReference type="PANTHER" id="PTHR24302:SF15">
    <property type="entry name" value="FATTY-ACID PEROXYGENASE"/>
    <property type="match status" value="1"/>
</dbReference>
<evidence type="ECO:0000256" key="4">
    <source>
        <dbReference type="ARBA" id="ARBA00022723"/>
    </source>
</evidence>
<keyword evidence="7 10" id="KW-0503">Monooxygenase</keyword>
<dbReference type="InterPro" id="IPR036396">
    <property type="entry name" value="Cyt_P450_sf"/>
</dbReference>
<dbReference type="SUPFAM" id="SSF48264">
    <property type="entry name" value="Cytochrome P450"/>
    <property type="match status" value="1"/>
</dbReference>
<evidence type="ECO:0000256" key="6">
    <source>
        <dbReference type="ARBA" id="ARBA00023004"/>
    </source>
</evidence>
<comment type="function">
    <text evidence="8">Cytochromes P450 are a group of heme-thiolate monooxygenases. They oxidize a variety of structurally unrelated compounds, including steroids, fatty acids, and xenobiotics.</text>
</comment>
<reference evidence="14" key="1">
    <citation type="submission" date="2025-08" db="UniProtKB">
        <authorList>
            <consortium name="RefSeq"/>
        </authorList>
    </citation>
    <scope>IDENTIFICATION</scope>
</reference>
<proteinExistence type="inferred from homology"/>
<dbReference type="GeneID" id="106063357"/>
<organism evidence="13 14">
    <name type="scientific">Biomphalaria glabrata</name>
    <name type="common">Bloodfluke planorb</name>
    <name type="synonym">Freshwater snail</name>
    <dbReference type="NCBI Taxonomy" id="6526"/>
    <lineage>
        <taxon>Eukaryota</taxon>
        <taxon>Metazoa</taxon>
        <taxon>Spiralia</taxon>
        <taxon>Lophotrochozoa</taxon>
        <taxon>Mollusca</taxon>
        <taxon>Gastropoda</taxon>
        <taxon>Heterobranchia</taxon>
        <taxon>Euthyneura</taxon>
        <taxon>Panpulmonata</taxon>
        <taxon>Hygrophila</taxon>
        <taxon>Lymnaeoidea</taxon>
        <taxon>Planorbidae</taxon>
        <taxon>Biomphalaria</taxon>
    </lineage>
</organism>
<protein>
    <submittedName>
        <fullName evidence="14">Cytochrome P450 3A29-like</fullName>
    </submittedName>
</protein>
<dbReference type="GO" id="GO:0005506">
    <property type="term" value="F:iron ion binding"/>
    <property type="evidence" value="ECO:0007669"/>
    <property type="project" value="InterPro"/>
</dbReference>
<dbReference type="PRINTS" id="PR00385">
    <property type="entry name" value="P450"/>
</dbReference>
<evidence type="ECO:0000256" key="8">
    <source>
        <dbReference type="ARBA" id="ARBA00043906"/>
    </source>
</evidence>
<dbReference type="PRINTS" id="PR00463">
    <property type="entry name" value="EP450I"/>
</dbReference>
<dbReference type="OrthoDB" id="1470350at2759"/>
<evidence type="ECO:0000313" key="14">
    <source>
        <dbReference type="RefSeq" id="XP_013077150.2"/>
    </source>
</evidence>
<comment type="similarity">
    <text evidence="2 10">Belongs to the cytochrome P450 family.</text>
</comment>
<dbReference type="InterPro" id="IPR050705">
    <property type="entry name" value="Cytochrome_P450_3A"/>
</dbReference>
<dbReference type="InterPro" id="IPR001128">
    <property type="entry name" value="Cyt_P450"/>
</dbReference>
<dbReference type="RefSeq" id="XP_013077150.2">
    <property type="nucleotide sequence ID" value="XM_013221696.2"/>
</dbReference>
<sequence>MIMNVEIVINITVFLSVLVCLVVYVVRYIKSQYTVFSKLGIPGPRPTFLFGNSLDFANKFPMDVFQAWSARYGHVYGFYEGLRPSVVVSCPDMAHQILVKHFNIFSARPTINPFKYESQGLSLQHVSGALWKRQRQAVSAGLTTKSIKQMYPVMCDVTSQLIKHLQTSTENSPDGFYIDDLIERYSLDWFAQAALGYHSDALTNGNSIQLRFMRASHESMSPSNAITGLAKLFPSLTPLLKPLDKTHKELSSLQTSEIKHFLRTLMTNWTKRPGEHCQNILYNLLTRKVAKADADEPTDTGDGETPHGTRSRLCEDEVVGEVAGLIGGGVGPVSATLTFCIYNMAVYEEEQMRLREELESVTRCKDNVTLEELGRLDYMERFILETLRLFPVAPGVSRECLEDCSILGVQFKKGMVVRVLASTMHTREDLFPDHKDFRPHRFIPGASSNRDKAYGGTSHPRGYLPFGLGPRMCVGQRLAMVSLKLALARLLQEYDVTISHRTQIPVQVELRPFIVAKNGVHIKLLTRRKSSSPCRSRATH</sequence>
<evidence type="ECO:0000256" key="11">
    <source>
        <dbReference type="SAM" id="MobiDB-lite"/>
    </source>
</evidence>
<feature type="transmembrane region" description="Helical" evidence="12">
    <location>
        <begin position="7"/>
        <end position="29"/>
    </location>
</feature>
<keyword evidence="13" id="KW-1185">Reference proteome</keyword>
<dbReference type="KEGG" id="bgt:106063357"/>
<evidence type="ECO:0000256" key="1">
    <source>
        <dbReference type="ARBA" id="ARBA00001971"/>
    </source>
</evidence>
<keyword evidence="3 9" id="KW-0349">Heme</keyword>
<comment type="cofactor">
    <cofactor evidence="1 9">
        <name>heme</name>
        <dbReference type="ChEBI" id="CHEBI:30413"/>
    </cofactor>
</comment>
<dbReference type="Proteomes" id="UP001165740">
    <property type="component" value="Chromosome 16"/>
</dbReference>
<keyword evidence="12" id="KW-0812">Transmembrane</keyword>
<dbReference type="GO" id="GO:0016705">
    <property type="term" value="F:oxidoreductase activity, acting on paired donors, with incorporation or reduction of molecular oxygen"/>
    <property type="evidence" value="ECO:0007669"/>
    <property type="project" value="InterPro"/>
</dbReference>
<accession>A0A9U8E8B4</accession>
<dbReference type="OMA" id="KNRRVWQ"/>
<evidence type="ECO:0000256" key="12">
    <source>
        <dbReference type="SAM" id="Phobius"/>
    </source>
</evidence>
<dbReference type="FunFam" id="1.10.630.10:FF:000182">
    <property type="entry name" value="Cytochrome P450 3A4"/>
    <property type="match status" value="1"/>
</dbReference>
<dbReference type="Pfam" id="PF00067">
    <property type="entry name" value="p450"/>
    <property type="match status" value="1"/>
</dbReference>
<evidence type="ECO:0000256" key="2">
    <source>
        <dbReference type="ARBA" id="ARBA00010617"/>
    </source>
</evidence>
<dbReference type="AlphaFoldDB" id="A0A9U8E8B4"/>
<dbReference type="PROSITE" id="PS00086">
    <property type="entry name" value="CYTOCHROME_P450"/>
    <property type="match status" value="1"/>
</dbReference>
<evidence type="ECO:0000313" key="13">
    <source>
        <dbReference type="Proteomes" id="UP001165740"/>
    </source>
</evidence>
<evidence type="ECO:0000256" key="3">
    <source>
        <dbReference type="ARBA" id="ARBA00022617"/>
    </source>
</evidence>
<feature type="region of interest" description="Disordered" evidence="11">
    <location>
        <begin position="293"/>
        <end position="312"/>
    </location>
</feature>
<dbReference type="InterPro" id="IPR017972">
    <property type="entry name" value="Cyt_P450_CS"/>
</dbReference>
<keyword evidence="12" id="KW-0472">Membrane</keyword>
<keyword evidence="5 10" id="KW-0560">Oxidoreductase</keyword>
<evidence type="ECO:0000256" key="9">
    <source>
        <dbReference type="PIRSR" id="PIRSR602401-1"/>
    </source>
</evidence>
<dbReference type="GO" id="GO:0008395">
    <property type="term" value="F:steroid hydroxylase activity"/>
    <property type="evidence" value="ECO:0007669"/>
    <property type="project" value="TreeGrafter"/>
</dbReference>
<keyword evidence="4 9" id="KW-0479">Metal-binding</keyword>
<gene>
    <name evidence="14" type="primary">LOC106063357</name>
</gene>